<evidence type="ECO:0000256" key="1">
    <source>
        <dbReference type="ARBA" id="ARBA00004651"/>
    </source>
</evidence>
<feature type="transmembrane region" description="Helical" evidence="7">
    <location>
        <begin position="287"/>
        <end position="309"/>
    </location>
</feature>
<feature type="transmembrane region" description="Helical" evidence="7">
    <location>
        <begin position="381"/>
        <end position="401"/>
    </location>
</feature>
<dbReference type="SUPFAM" id="SSF82866">
    <property type="entry name" value="Multidrug efflux transporter AcrB transmembrane domain"/>
    <property type="match status" value="2"/>
</dbReference>
<keyword evidence="5 7" id="KW-1133">Transmembrane helix</keyword>
<dbReference type="AlphaFoldDB" id="A0A7W5FBY2"/>
<accession>A0A7W5FBY2</accession>
<evidence type="ECO:0000256" key="2">
    <source>
        <dbReference type="ARBA" id="ARBA00010157"/>
    </source>
</evidence>
<feature type="transmembrane region" description="Helical" evidence="7">
    <location>
        <begin position="641"/>
        <end position="658"/>
    </location>
</feature>
<evidence type="ECO:0000256" key="5">
    <source>
        <dbReference type="ARBA" id="ARBA00022989"/>
    </source>
</evidence>
<feature type="transmembrane region" description="Helical" evidence="7">
    <location>
        <begin position="185"/>
        <end position="204"/>
    </location>
</feature>
<dbReference type="RefSeq" id="WP_183216032.1">
    <property type="nucleotide sequence ID" value="NZ_BMPW01000001.1"/>
</dbReference>
<feature type="domain" description="SSD" evidence="8">
    <location>
        <begin position="205"/>
        <end position="338"/>
    </location>
</feature>
<dbReference type="PANTHER" id="PTHR33406">
    <property type="entry name" value="MEMBRANE PROTEIN MJ1562-RELATED"/>
    <property type="match status" value="1"/>
</dbReference>
<dbReference type="Proteomes" id="UP000590749">
    <property type="component" value="Unassembled WGS sequence"/>
</dbReference>
<dbReference type="InterPro" id="IPR000731">
    <property type="entry name" value="SSD"/>
</dbReference>
<dbReference type="Gene3D" id="1.20.1640.10">
    <property type="entry name" value="Multidrug efflux transporter AcrB transmembrane domain"/>
    <property type="match status" value="2"/>
</dbReference>
<evidence type="ECO:0000256" key="7">
    <source>
        <dbReference type="SAM" id="Phobius"/>
    </source>
</evidence>
<comment type="similarity">
    <text evidence="2">Belongs to the resistance-nodulation-cell division (RND) (TC 2.A.6) family. MmpL subfamily.</text>
</comment>
<evidence type="ECO:0000256" key="6">
    <source>
        <dbReference type="ARBA" id="ARBA00023136"/>
    </source>
</evidence>
<comment type="subcellular location">
    <subcellularLocation>
        <location evidence="1">Cell membrane</location>
        <topology evidence="1">Multi-pass membrane protein</topology>
    </subcellularLocation>
</comment>
<protein>
    <submittedName>
        <fullName evidence="9">RND superfamily putative drug exporter</fullName>
    </submittedName>
</protein>
<dbReference type="Pfam" id="PF03176">
    <property type="entry name" value="MMPL"/>
    <property type="match status" value="2"/>
</dbReference>
<keyword evidence="3" id="KW-1003">Cell membrane</keyword>
<name>A0A7W5FBY2_9ACTN</name>
<dbReference type="InterPro" id="IPR050545">
    <property type="entry name" value="Mycobact_MmpL"/>
</dbReference>
<keyword evidence="4 7" id="KW-0812">Transmembrane</keyword>
<feature type="transmembrane region" description="Helical" evidence="7">
    <location>
        <begin position="594"/>
        <end position="615"/>
    </location>
</feature>
<dbReference type="PROSITE" id="PS50156">
    <property type="entry name" value="SSD"/>
    <property type="match status" value="1"/>
</dbReference>
<feature type="transmembrane region" description="Helical" evidence="7">
    <location>
        <begin position="211"/>
        <end position="233"/>
    </location>
</feature>
<evidence type="ECO:0000313" key="9">
    <source>
        <dbReference type="EMBL" id="MBB3092843.1"/>
    </source>
</evidence>
<evidence type="ECO:0000313" key="10">
    <source>
        <dbReference type="Proteomes" id="UP000590749"/>
    </source>
</evidence>
<keyword evidence="6 7" id="KW-0472">Membrane</keyword>
<feature type="transmembrane region" description="Helical" evidence="7">
    <location>
        <begin position="239"/>
        <end position="260"/>
    </location>
</feature>
<comment type="caution">
    <text evidence="9">The sequence shown here is derived from an EMBL/GenBank/DDBJ whole genome shotgun (WGS) entry which is preliminary data.</text>
</comment>
<dbReference type="InterPro" id="IPR004869">
    <property type="entry name" value="MMPL_dom"/>
</dbReference>
<dbReference type="GO" id="GO:0005886">
    <property type="term" value="C:plasma membrane"/>
    <property type="evidence" value="ECO:0007669"/>
    <property type="project" value="UniProtKB-SubCell"/>
</dbReference>
<gene>
    <name evidence="9" type="ORF">FHR83_000477</name>
</gene>
<evidence type="ECO:0000256" key="3">
    <source>
        <dbReference type="ARBA" id="ARBA00022475"/>
    </source>
</evidence>
<evidence type="ECO:0000259" key="8">
    <source>
        <dbReference type="PROSITE" id="PS50156"/>
    </source>
</evidence>
<feature type="transmembrane region" description="Helical" evidence="7">
    <location>
        <begin position="524"/>
        <end position="541"/>
    </location>
</feature>
<organism evidence="9 10">
    <name type="scientific">Actinoplanes campanulatus</name>
    <dbReference type="NCBI Taxonomy" id="113559"/>
    <lineage>
        <taxon>Bacteria</taxon>
        <taxon>Bacillati</taxon>
        <taxon>Actinomycetota</taxon>
        <taxon>Actinomycetes</taxon>
        <taxon>Micromonosporales</taxon>
        <taxon>Micromonosporaceae</taxon>
        <taxon>Actinoplanes</taxon>
    </lineage>
</organism>
<dbReference type="EMBL" id="JACHXF010000001">
    <property type="protein sequence ID" value="MBB3092843.1"/>
    <property type="molecule type" value="Genomic_DNA"/>
</dbReference>
<sequence>MERVSEIVLRRKRLVGLLVLLGFLLGMAATPLTVSRISEEYAYPGMESYQANQAVLEHYGNGGYQRPYVPVVVLPAGQTVDSPGVRDALGRAFAGVGAELEARVASYADTGDRRFVSEDGRTTYALVFTGPTADGSPPGGGLGEVPDETPQIIETMQRELPAGSELRVTGLDTLATGVDSGGLNVPLKIGVAAIAAVIVLLMVFRSALAFVPLVISAVAIPVAFLILLVLTLFTEVHDSALTTMPLLGLGIAIDYALLLITRWREEQAHGHRGDEAVHRAMRTAGKAIIFSSGAVAIGLITMAILPIPFLRSLGVAGMIIAAVSALISLTLLPILLATIGRRLDRQRLEQGAGRGERLIQREANAGRLWTAWARLMVRFRWPVALSSATLLVVLSIIGLQINLGLPESRNLADSGPGREGLTALTDAGLPSGVLSSFDVFVPAGVDPGPVADGLRATEGVYTVVALPSWTADGTALLTVVPVHESPSAAGAAELAALRDSLPEGVLAGGSAAQTVDYVNTTYGAFPYVLALIFLVTFIMLARAFRSLLLPLKAIVLNLLSLGAVIGAMVVFWQWGWGTEQALGIQPNGTVGTFVPLTIFAFLYGLSMDYEVFILARMREEYDRTGSTPEAVVQGVGRTGRLVTSAALILFFSFASMAGGGEFDVAVFATGMGLGILLDATLIRAVLVPATVAMMGRWNWWLPVWAARLLRVEPSPLRDETPRETREPELTPA</sequence>
<dbReference type="PANTHER" id="PTHR33406:SF11">
    <property type="entry name" value="MEMBRANE PROTEIN SCO6666-RELATED"/>
    <property type="match status" value="1"/>
</dbReference>
<reference evidence="9 10" key="1">
    <citation type="submission" date="2020-08" db="EMBL/GenBank/DDBJ databases">
        <title>Genomic Encyclopedia of Type Strains, Phase III (KMG-III): the genomes of soil and plant-associated and newly described type strains.</title>
        <authorList>
            <person name="Whitman W."/>
        </authorList>
    </citation>
    <scope>NUCLEOTIDE SEQUENCE [LARGE SCALE GENOMIC DNA]</scope>
    <source>
        <strain evidence="9 10">CECT 3287</strain>
    </source>
</reference>
<proteinExistence type="inferred from homology"/>
<evidence type="ECO:0000256" key="4">
    <source>
        <dbReference type="ARBA" id="ARBA00022692"/>
    </source>
</evidence>
<feature type="transmembrane region" description="Helical" evidence="7">
    <location>
        <begin position="315"/>
        <end position="339"/>
    </location>
</feature>
<feature type="transmembrane region" description="Helical" evidence="7">
    <location>
        <begin position="664"/>
        <end position="686"/>
    </location>
</feature>
<keyword evidence="10" id="KW-1185">Reference proteome</keyword>
<feature type="transmembrane region" description="Helical" evidence="7">
    <location>
        <begin position="553"/>
        <end position="574"/>
    </location>
</feature>